<keyword evidence="10" id="KW-1185">Reference proteome</keyword>
<evidence type="ECO:0000256" key="4">
    <source>
        <dbReference type="ARBA" id="ARBA00022692"/>
    </source>
</evidence>
<organism evidence="9 10">
    <name type="scientific">Caldanaerobius fijiensis DSM 17918</name>
    <dbReference type="NCBI Taxonomy" id="1121256"/>
    <lineage>
        <taxon>Bacteria</taxon>
        <taxon>Bacillati</taxon>
        <taxon>Bacillota</taxon>
        <taxon>Clostridia</taxon>
        <taxon>Thermoanaerobacterales</taxon>
        <taxon>Thermoanaerobacteraceae</taxon>
        <taxon>Caldanaerobius</taxon>
    </lineage>
</organism>
<reference evidence="9 10" key="1">
    <citation type="submission" date="2016-11" db="EMBL/GenBank/DDBJ databases">
        <authorList>
            <person name="Jaros S."/>
            <person name="Januszkiewicz K."/>
            <person name="Wedrychowicz H."/>
        </authorList>
    </citation>
    <scope>NUCLEOTIDE SEQUENCE [LARGE SCALE GENOMIC DNA]</scope>
    <source>
        <strain evidence="9 10">DSM 17918</strain>
    </source>
</reference>
<evidence type="ECO:0000256" key="1">
    <source>
        <dbReference type="ARBA" id="ARBA00004370"/>
    </source>
</evidence>
<accession>A0A1M4T2A8</accession>
<keyword evidence="6" id="KW-0472">Membrane</keyword>
<dbReference type="InterPro" id="IPR034746">
    <property type="entry name" value="POTRA"/>
</dbReference>
<keyword evidence="7" id="KW-0131">Cell cycle</keyword>
<protein>
    <submittedName>
        <fullName evidence="9">Cell division protein FtsQ</fullName>
    </submittedName>
</protein>
<evidence type="ECO:0000256" key="7">
    <source>
        <dbReference type="ARBA" id="ARBA00023306"/>
    </source>
</evidence>
<dbReference type="GO" id="GO:0051301">
    <property type="term" value="P:cell division"/>
    <property type="evidence" value="ECO:0007669"/>
    <property type="project" value="UniProtKB-KW"/>
</dbReference>
<keyword evidence="5" id="KW-1133">Transmembrane helix</keyword>
<dbReference type="InterPro" id="IPR005548">
    <property type="entry name" value="Cell_div_FtsQ/DivIB_C"/>
</dbReference>
<dbReference type="InterPro" id="IPR013685">
    <property type="entry name" value="POTRA_FtsQ_type"/>
</dbReference>
<sequence length="241" mass="27469">MQKKILKIVFVIILLSVSVYIILGSDYFKIKEIRVEGNKRVPTGEIIKLSGVKVGDLIFQVDKKDIIRRLKSIRYVKNAVVKLKMPDKMILHIVERIPVGLVPYYGSFLKIDDEGVVLEVTKNNDNKLPVLYGVKLKETSLEQKVKPENSVIFKQALQVLKSLDEMHMTNLINEVEINGSTIVMKARPDIEVKVGQADDLYYKLNFLKVILNDLQNKGYKSGTIDLSVKNPTFTPNLIKER</sequence>
<dbReference type="AlphaFoldDB" id="A0A1M4T2A8"/>
<evidence type="ECO:0000256" key="3">
    <source>
        <dbReference type="ARBA" id="ARBA00022618"/>
    </source>
</evidence>
<keyword evidence="3 9" id="KW-0132">Cell division</keyword>
<keyword evidence="4" id="KW-0812">Transmembrane</keyword>
<evidence type="ECO:0000259" key="8">
    <source>
        <dbReference type="PROSITE" id="PS51779"/>
    </source>
</evidence>
<dbReference type="STRING" id="1121256.SAMN02746089_00196"/>
<dbReference type="PANTHER" id="PTHR37820:SF1">
    <property type="entry name" value="CELL DIVISION PROTEIN FTSQ"/>
    <property type="match status" value="1"/>
</dbReference>
<comment type="subcellular location">
    <subcellularLocation>
        <location evidence="1">Membrane</location>
    </subcellularLocation>
</comment>
<dbReference type="PROSITE" id="PS51779">
    <property type="entry name" value="POTRA"/>
    <property type="match status" value="1"/>
</dbReference>
<proteinExistence type="predicted"/>
<dbReference type="GO" id="GO:0005886">
    <property type="term" value="C:plasma membrane"/>
    <property type="evidence" value="ECO:0007669"/>
    <property type="project" value="TreeGrafter"/>
</dbReference>
<keyword evidence="2" id="KW-1003">Cell membrane</keyword>
<dbReference type="PANTHER" id="PTHR37820">
    <property type="entry name" value="CELL DIVISION PROTEIN DIVIB"/>
    <property type="match status" value="1"/>
</dbReference>
<name>A0A1M4T2A8_9THEO</name>
<evidence type="ECO:0000256" key="2">
    <source>
        <dbReference type="ARBA" id="ARBA00022475"/>
    </source>
</evidence>
<gene>
    <name evidence="9" type="ORF">SAMN02746089_00196</name>
</gene>
<evidence type="ECO:0000256" key="6">
    <source>
        <dbReference type="ARBA" id="ARBA00023136"/>
    </source>
</evidence>
<dbReference type="Pfam" id="PF08478">
    <property type="entry name" value="POTRA_1"/>
    <property type="match status" value="1"/>
</dbReference>
<dbReference type="Proteomes" id="UP000184088">
    <property type="component" value="Unassembled WGS sequence"/>
</dbReference>
<evidence type="ECO:0000256" key="5">
    <source>
        <dbReference type="ARBA" id="ARBA00022989"/>
    </source>
</evidence>
<evidence type="ECO:0000313" key="10">
    <source>
        <dbReference type="Proteomes" id="UP000184088"/>
    </source>
</evidence>
<dbReference type="InterPro" id="IPR050487">
    <property type="entry name" value="FtsQ_DivIB"/>
</dbReference>
<dbReference type="EMBL" id="FQVH01000001">
    <property type="protein sequence ID" value="SHE38545.1"/>
    <property type="molecule type" value="Genomic_DNA"/>
</dbReference>
<evidence type="ECO:0000313" key="9">
    <source>
        <dbReference type="EMBL" id="SHE38545.1"/>
    </source>
</evidence>
<feature type="domain" description="POTRA" evidence="8">
    <location>
        <begin position="28"/>
        <end position="96"/>
    </location>
</feature>
<dbReference type="Pfam" id="PF03799">
    <property type="entry name" value="FtsQ_DivIB_C"/>
    <property type="match status" value="1"/>
</dbReference>
<dbReference type="RefSeq" id="WP_073341209.1">
    <property type="nucleotide sequence ID" value="NZ_FQVH01000001.1"/>
</dbReference>
<dbReference type="OrthoDB" id="1727289at2"/>
<dbReference type="Gene3D" id="3.10.20.310">
    <property type="entry name" value="membrane protein fhac"/>
    <property type="match status" value="1"/>
</dbReference>